<reference evidence="2 3" key="1">
    <citation type="submission" date="2024-09" db="EMBL/GenBank/DDBJ databases">
        <title>Chromosome-scale assembly of Riccia sorocarpa.</title>
        <authorList>
            <person name="Paukszto L."/>
        </authorList>
    </citation>
    <scope>NUCLEOTIDE SEQUENCE [LARGE SCALE GENOMIC DNA]</scope>
    <source>
        <strain evidence="2">LP-2024</strain>
        <tissue evidence="2">Aerial parts of the thallus</tissue>
    </source>
</reference>
<sequence length="149" mass="16685">MEGGDPGADVELEDFMAEITTRTEPVTWFFIWHFSKRRSITQTNALGEKYYVDSYYYAGDKSRRVVNCLRNKSVKQPAPPQTNEPAPPKTNKPAPPETKPDSPWTKQLNSPKAKLPDSFEASSSAPLIMEFVALALLDFGTIVTLDFAQ</sequence>
<comment type="caution">
    <text evidence="2">The sequence shown here is derived from an EMBL/GenBank/DDBJ whole genome shotgun (WGS) entry which is preliminary data.</text>
</comment>
<organism evidence="2 3">
    <name type="scientific">Riccia sorocarpa</name>
    <dbReference type="NCBI Taxonomy" id="122646"/>
    <lineage>
        <taxon>Eukaryota</taxon>
        <taxon>Viridiplantae</taxon>
        <taxon>Streptophyta</taxon>
        <taxon>Embryophyta</taxon>
        <taxon>Marchantiophyta</taxon>
        <taxon>Marchantiopsida</taxon>
        <taxon>Marchantiidae</taxon>
        <taxon>Marchantiales</taxon>
        <taxon>Ricciaceae</taxon>
        <taxon>Riccia</taxon>
    </lineage>
</organism>
<evidence type="ECO:0000313" key="3">
    <source>
        <dbReference type="Proteomes" id="UP001633002"/>
    </source>
</evidence>
<feature type="region of interest" description="Disordered" evidence="1">
    <location>
        <begin position="73"/>
        <end position="117"/>
    </location>
</feature>
<accession>A0ABD3HK44</accession>
<protein>
    <submittedName>
        <fullName evidence="2">Uncharacterized protein</fullName>
    </submittedName>
</protein>
<gene>
    <name evidence="2" type="ORF">R1sor_004415</name>
</gene>
<proteinExistence type="predicted"/>
<evidence type="ECO:0000256" key="1">
    <source>
        <dbReference type="SAM" id="MobiDB-lite"/>
    </source>
</evidence>
<dbReference type="Proteomes" id="UP001633002">
    <property type="component" value="Unassembled WGS sequence"/>
</dbReference>
<name>A0ABD3HK44_9MARC</name>
<dbReference type="EMBL" id="JBJQOH010000003">
    <property type="protein sequence ID" value="KAL3690764.1"/>
    <property type="molecule type" value="Genomic_DNA"/>
</dbReference>
<evidence type="ECO:0000313" key="2">
    <source>
        <dbReference type="EMBL" id="KAL3690764.1"/>
    </source>
</evidence>
<keyword evidence="3" id="KW-1185">Reference proteome</keyword>
<feature type="compositionally biased region" description="Pro residues" evidence="1">
    <location>
        <begin position="77"/>
        <end position="97"/>
    </location>
</feature>
<dbReference type="AlphaFoldDB" id="A0ABD3HK44"/>